<keyword evidence="2" id="KW-1133">Transmembrane helix</keyword>
<reference evidence="3 4" key="1">
    <citation type="submission" date="2013-08" db="EMBL/GenBank/DDBJ databases">
        <authorList>
            <person name="Weinstock G."/>
            <person name="Sodergren E."/>
            <person name="Wylie T."/>
            <person name="Fulton L."/>
            <person name="Fulton R."/>
            <person name="Fronick C."/>
            <person name="O'Laughlin M."/>
            <person name="Godfrey J."/>
            <person name="Miner T."/>
            <person name="Herter B."/>
            <person name="Appelbaum E."/>
            <person name="Cordes M."/>
            <person name="Lek S."/>
            <person name="Wollam A."/>
            <person name="Pepin K.H."/>
            <person name="Palsikar V.B."/>
            <person name="Mitreva M."/>
            <person name="Wilson R.K."/>
        </authorList>
    </citation>
    <scope>NUCLEOTIDE SEQUENCE [LARGE SCALE GENOMIC DNA]</scope>
    <source>
        <strain evidence="3 4">ATCC 700627</strain>
    </source>
</reference>
<gene>
    <name evidence="3" type="ORF">HMPREF1983_00169</name>
</gene>
<comment type="caution">
    <text evidence="3">The sequence shown here is derived from an EMBL/GenBank/DDBJ whole genome shotgun (WGS) entry which is preliminary data.</text>
</comment>
<dbReference type="EMBL" id="AWVP01000009">
    <property type="protein sequence ID" value="ERK60422.1"/>
    <property type="molecule type" value="Genomic_DNA"/>
</dbReference>
<dbReference type="eggNOG" id="ENOG5031E7E">
    <property type="taxonomic scope" value="Bacteria"/>
</dbReference>
<organism evidence="3 4">
    <name type="scientific">Gemella bergeri ATCC 700627</name>
    <dbReference type="NCBI Taxonomy" id="1321820"/>
    <lineage>
        <taxon>Bacteria</taxon>
        <taxon>Bacillati</taxon>
        <taxon>Bacillota</taxon>
        <taxon>Bacilli</taxon>
        <taxon>Bacillales</taxon>
        <taxon>Gemellaceae</taxon>
        <taxon>Gemella</taxon>
    </lineage>
</organism>
<sequence length="297" mass="33370">MKKTTVGIISGVIVFVIICFVGYYFFLGSGSSKNVKAEHQKYIDVINITHDFDTGVAGLESLQDKSSLSNIKTEIKIAKELKNTHNSLDNKDIEGAKKSLEKVETLKSDDTFSQAEEWLKSDITNYDKALKEIEALDNKDSSSINAILDKYKFNHSALKAKLSDEANKNENKENTEKVTPAKNQNTTSENKPVKMERKNSMGMTIPDNVTSLQQEWIKRGGDSEMLSTVKSSYKNAKRITTNYNSLQQANPDDPLTIYIEMKNGETKTAEFNYQWISGAFGGYVIHVYDDNLFISVN</sequence>
<evidence type="ECO:0000313" key="4">
    <source>
        <dbReference type="Proteomes" id="UP000016637"/>
    </source>
</evidence>
<feature type="compositionally biased region" description="Polar residues" evidence="1">
    <location>
        <begin position="181"/>
        <end position="190"/>
    </location>
</feature>
<proteinExistence type="predicted"/>
<dbReference type="RefSeq" id="WP_021752248.1">
    <property type="nucleotide sequence ID" value="NZ_KI271790.1"/>
</dbReference>
<dbReference type="AlphaFoldDB" id="U2SCG9"/>
<feature type="compositionally biased region" description="Basic and acidic residues" evidence="1">
    <location>
        <begin position="163"/>
        <end position="176"/>
    </location>
</feature>
<feature type="transmembrane region" description="Helical" evidence="2">
    <location>
        <begin position="6"/>
        <end position="26"/>
    </location>
</feature>
<keyword evidence="2" id="KW-0812">Transmembrane</keyword>
<keyword evidence="2" id="KW-0472">Membrane</keyword>
<dbReference type="HOGENOM" id="CLU_936147_0_0_9"/>
<protein>
    <submittedName>
        <fullName evidence="3">Uncharacterized protein</fullName>
    </submittedName>
</protein>
<accession>U2SCG9</accession>
<evidence type="ECO:0000256" key="1">
    <source>
        <dbReference type="SAM" id="MobiDB-lite"/>
    </source>
</evidence>
<keyword evidence="4" id="KW-1185">Reference proteome</keyword>
<dbReference type="PATRIC" id="fig|1321820.3.peg.168"/>
<dbReference type="Proteomes" id="UP000016637">
    <property type="component" value="Unassembled WGS sequence"/>
</dbReference>
<feature type="region of interest" description="Disordered" evidence="1">
    <location>
        <begin position="163"/>
        <end position="192"/>
    </location>
</feature>
<evidence type="ECO:0000313" key="3">
    <source>
        <dbReference type="EMBL" id="ERK60422.1"/>
    </source>
</evidence>
<name>U2SCG9_9BACL</name>
<evidence type="ECO:0000256" key="2">
    <source>
        <dbReference type="SAM" id="Phobius"/>
    </source>
</evidence>